<organism evidence="4 5">
    <name type="scientific">Candidatus Magasanikbacteria bacterium RIFCSPHIGHO2_01_FULL_47_8</name>
    <dbReference type="NCBI Taxonomy" id="1798673"/>
    <lineage>
        <taxon>Bacteria</taxon>
        <taxon>Candidatus Magasanikiibacteriota</taxon>
    </lineage>
</organism>
<dbReference type="Pfam" id="PF17479">
    <property type="entry name" value="DUF3048_C"/>
    <property type="match status" value="1"/>
</dbReference>
<proteinExistence type="predicted"/>
<dbReference type="InterPro" id="IPR035328">
    <property type="entry name" value="DUF3048_C"/>
</dbReference>
<protein>
    <recommendedName>
        <fullName evidence="6">DUF3048 domain-containing protein</fullName>
    </recommendedName>
</protein>
<sequence>MLNKRHFGPIALVAILVPVLYFFFYSRGRQESVVVEMEQYYSWLDGTPVENKSLERGQVVGIMIDSHPDARPESGLSQAKIVYEAPVEGGITRYMAIFDSAQTVSKVGPIRSARPYYLDWLQEYGSGLYMHVGGSPDALTIIKKLRIFDVNQFYWGDYFWRSTDRLAPHNVYTKSDFWQKAVEHYQAGAGAFMAPDGWRFAKTVDQESTASPLNKEITIRYNPYYSVTWKYDAEQTNYVRYVNGKKYIDLDGAEVRARNVLIQYASMKTVDEEGRKEIATVGKGEAKIIKKGRLGIGFWEKKSVTDRTRFYDPNGNEVVLLPGTTWVEVVPKDAEIEVTN</sequence>
<reference evidence="4 5" key="1">
    <citation type="journal article" date="2016" name="Nat. Commun.">
        <title>Thousands of microbial genomes shed light on interconnected biogeochemical processes in an aquifer system.</title>
        <authorList>
            <person name="Anantharaman K."/>
            <person name="Brown C.T."/>
            <person name="Hug L.A."/>
            <person name="Sharon I."/>
            <person name="Castelle C.J."/>
            <person name="Probst A.J."/>
            <person name="Thomas B.C."/>
            <person name="Singh A."/>
            <person name="Wilkins M.J."/>
            <person name="Karaoz U."/>
            <person name="Brodie E.L."/>
            <person name="Williams K.H."/>
            <person name="Hubbard S.S."/>
            <person name="Banfield J.F."/>
        </authorList>
    </citation>
    <scope>NUCLEOTIDE SEQUENCE [LARGE SCALE GENOMIC DNA]</scope>
</reference>
<evidence type="ECO:0000259" key="2">
    <source>
        <dbReference type="Pfam" id="PF11258"/>
    </source>
</evidence>
<evidence type="ECO:0000313" key="4">
    <source>
        <dbReference type="EMBL" id="OGH69165.1"/>
    </source>
</evidence>
<dbReference type="InterPro" id="IPR021416">
    <property type="entry name" value="DUF3048_N"/>
</dbReference>
<dbReference type="Proteomes" id="UP000177953">
    <property type="component" value="Unassembled WGS sequence"/>
</dbReference>
<feature type="domain" description="DUF3048" evidence="3">
    <location>
        <begin position="217"/>
        <end position="327"/>
    </location>
</feature>
<feature type="transmembrane region" description="Helical" evidence="1">
    <location>
        <begin position="6"/>
        <end position="24"/>
    </location>
</feature>
<keyword evidence="1" id="KW-0812">Transmembrane</keyword>
<dbReference type="Pfam" id="PF11258">
    <property type="entry name" value="DUF3048"/>
    <property type="match status" value="1"/>
</dbReference>
<dbReference type="Gene3D" id="3.50.90.10">
    <property type="entry name" value="YerB-like"/>
    <property type="match status" value="1"/>
</dbReference>
<dbReference type="EMBL" id="MFPU01000062">
    <property type="protein sequence ID" value="OGH69165.1"/>
    <property type="molecule type" value="Genomic_DNA"/>
</dbReference>
<keyword evidence="1" id="KW-0472">Membrane</keyword>
<dbReference type="InterPro" id="IPR023158">
    <property type="entry name" value="YerB-like_sf"/>
</dbReference>
<dbReference type="SUPFAM" id="SSF159774">
    <property type="entry name" value="YerB-like"/>
    <property type="match status" value="1"/>
</dbReference>
<keyword evidence="1" id="KW-1133">Transmembrane helix</keyword>
<accession>A0A1F6MC22</accession>
<feature type="domain" description="DUF3048" evidence="2">
    <location>
        <begin position="46"/>
        <end position="182"/>
    </location>
</feature>
<gene>
    <name evidence="4" type="ORF">A2754_01770</name>
</gene>
<evidence type="ECO:0000313" key="5">
    <source>
        <dbReference type="Proteomes" id="UP000177953"/>
    </source>
</evidence>
<evidence type="ECO:0008006" key="6">
    <source>
        <dbReference type="Google" id="ProtNLM"/>
    </source>
</evidence>
<dbReference type="AlphaFoldDB" id="A0A1F6MC22"/>
<evidence type="ECO:0000259" key="3">
    <source>
        <dbReference type="Pfam" id="PF17479"/>
    </source>
</evidence>
<comment type="caution">
    <text evidence="4">The sequence shown here is derived from an EMBL/GenBank/DDBJ whole genome shotgun (WGS) entry which is preliminary data.</text>
</comment>
<evidence type="ECO:0000256" key="1">
    <source>
        <dbReference type="SAM" id="Phobius"/>
    </source>
</evidence>
<name>A0A1F6MC22_9BACT</name>